<dbReference type="CDD" id="cd06257">
    <property type="entry name" value="DnaJ"/>
    <property type="match status" value="1"/>
</dbReference>
<dbReference type="Proteomes" id="UP000789901">
    <property type="component" value="Unassembled WGS sequence"/>
</dbReference>
<gene>
    <name evidence="4" type="ORF">GMARGA_LOCUS506</name>
</gene>
<keyword evidence="2" id="KW-0472">Membrane</keyword>
<dbReference type="Gene3D" id="1.10.287.110">
    <property type="entry name" value="DnaJ domain"/>
    <property type="match status" value="1"/>
</dbReference>
<feature type="coiled-coil region" evidence="1">
    <location>
        <begin position="80"/>
        <end position="136"/>
    </location>
</feature>
<comment type="caution">
    <text evidence="4">The sequence shown here is derived from an EMBL/GenBank/DDBJ whole genome shotgun (WGS) entry which is preliminary data.</text>
</comment>
<dbReference type="PRINTS" id="PR00625">
    <property type="entry name" value="JDOMAIN"/>
</dbReference>
<evidence type="ECO:0000256" key="2">
    <source>
        <dbReference type="SAM" id="Phobius"/>
    </source>
</evidence>
<evidence type="ECO:0000313" key="5">
    <source>
        <dbReference type="Proteomes" id="UP000789901"/>
    </source>
</evidence>
<dbReference type="Pfam" id="PF00226">
    <property type="entry name" value="DnaJ"/>
    <property type="match status" value="1"/>
</dbReference>
<protein>
    <submittedName>
        <fullName evidence="4">10488_t:CDS:1</fullName>
    </submittedName>
</protein>
<feature type="transmembrane region" description="Helical" evidence="2">
    <location>
        <begin position="230"/>
        <end position="252"/>
    </location>
</feature>
<proteinExistence type="predicted"/>
<reference evidence="4 5" key="1">
    <citation type="submission" date="2021-06" db="EMBL/GenBank/DDBJ databases">
        <authorList>
            <person name="Kallberg Y."/>
            <person name="Tangrot J."/>
            <person name="Rosling A."/>
        </authorList>
    </citation>
    <scope>NUCLEOTIDE SEQUENCE [LARGE SCALE GENOMIC DNA]</scope>
    <source>
        <strain evidence="4 5">120-4 pot B 10/14</strain>
    </source>
</reference>
<evidence type="ECO:0000259" key="3">
    <source>
        <dbReference type="PROSITE" id="PS50076"/>
    </source>
</evidence>
<keyword evidence="1" id="KW-0175">Coiled coil</keyword>
<dbReference type="InterPro" id="IPR036869">
    <property type="entry name" value="J_dom_sf"/>
</dbReference>
<organism evidence="4 5">
    <name type="scientific">Gigaspora margarita</name>
    <dbReference type="NCBI Taxonomy" id="4874"/>
    <lineage>
        <taxon>Eukaryota</taxon>
        <taxon>Fungi</taxon>
        <taxon>Fungi incertae sedis</taxon>
        <taxon>Mucoromycota</taxon>
        <taxon>Glomeromycotina</taxon>
        <taxon>Glomeromycetes</taxon>
        <taxon>Diversisporales</taxon>
        <taxon>Gigasporaceae</taxon>
        <taxon>Gigaspora</taxon>
    </lineage>
</organism>
<evidence type="ECO:0000256" key="1">
    <source>
        <dbReference type="SAM" id="Coils"/>
    </source>
</evidence>
<dbReference type="PROSITE" id="PS50076">
    <property type="entry name" value="DNAJ_2"/>
    <property type="match status" value="1"/>
</dbReference>
<sequence>MNKEIITKKDYEILEIKENSTPNEVGFAYEKLLQKYHPEKIKLEKLREPNELELKKYKEIEKVYKKFDFESEKYICCGRKEEETKKLVEAKNYLEKVKVQEIKNIKKYLERAKVKLEQLEKNNQNFEQEINGTTIKDADDSQFVKDISEITNRVEKDIQKGITNISLDPDSGKLVVEYGKNNSKVIEDNNLTSEQKEIKEFFQQTGKKSLSREQVKEEAGGKDKNSDNKWLGSVVGIGIAVLVIGFIGIVIYKNKKKGY</sequence>
<accession>A0ABM8VWP2</accession>
<dbReference type="InterPro" id="IPR001623">
    <property type="entry name" value="DnaJ_domain"/>
</dbReference>
<keyword evidence="2" id="KW-0812">Transmembrane</keyword>
<feature type="domain" description="J" evidence="3">
    <location>
        <begin position="9"/>
        <end position="86"/>
    </location>
</feature>
<name>A0ABM8VWP2_GIGMA</name>
<dbReference type="EMBL" id="CAJVQB010000086">
    <property type="protein sequence ID" value="CAG8465234.1"/>
    <property type="molecule type" value="Genomic_DNA"/>
</dbReference>
<keyword evidence="2" id="KW-1133">Transmembrane helix</keyword>
<evidence type="ECO:0000313" key="4">
    <source>
        <dbReference type="EMBL" id="CAG8465234.1"/>
    </source>
</evidence>
<dbReference type="SUPFAM" id="SSF46565">
    <property type="entry name" value="Chaperone J-domain"/>
    <property type="match status" value="1"/>
</dbReference>
<keyword evidence="5" id="KW-1185">Reference proteome</keyword>